<dbReference type="GeneID" id="1191999"/>
<dbReference type="RefSeq" id="WP_005477093.1">
    <property type="nucleotide sequence ID" value="NZ_CAMFHK010000031.1"/>
</dbReference>
<reference evidence="1 2" key="1">
    <citation type="journal article" date="2017" name="Appl. Environ. Microbiol.">
        <title>Parallel evolution of two clades of a major Atlantic endemic Vibrio parahaemolyticus pathogen lineage by independent acquisition of related pathogenicity islands.</title>
        <authorList>
            <person name="Xu F."/>
            <person name="Gonzalez-Escalona N."/>
            <person name="Drees K.P."/>
            <person name="Sebra R.P."/>
            <person name="Cooper V.S."/>
            <person name="Jones S.H."/>
            <person name="Whistler C.A."/>
        </authorList>
    </citation>
    <scope>NUCLEOTIDE SEQUENCE [LARGE SCALE GENOMIC DNA]</scope>
    <source>
        <strain evidence="1 2">MAVP-3</strain>
    </source>
</reference>
<dbReference type="STRING" id="670.ACZ92_21480"/>
<dbReference type="Proteomes" id="UP000214596">
    <property type="component" value="Unassembled WGS sequence"/>
</dbReference>
<gene>
    <name evidence="1" type="ORF">CA163_07030</name>
</gene>
<evidence type="ECO:0000313" key="1">
    <source>
        <dbReference type="EMBL" id="OXE33533.1"/>
    </source>
</evidence>
<comment type="caution">
    <text evidence="1">The sequence shown here is derived from an EMBL/GenBank/DDBJ whole genome shotgun (WGS) entry which is preliminary data.</text>
</comment>
<organism evidence="1 2">
    <name type="scientific">Vibrio parahaemolyticus</name>
    <dbReference type="NCBI Taxonomy" id="670"/>
    <lineage>
        <taxon>Bacteria</taxon>
        <taxon>Pseudomonadati</taxon>
        <taxon>Pseudomonadota</taxon>
        <taxon>Gammaproteobacteria</taxon>
        <taxon>Vibrionales</taxon>
        <taxon>Vibrionaceae</taxon>
        <taxon>Vibrio</taxon>
    </lineage>
</organism>
<evidence type="ECO:0000313" key="2">
    <source>
        <dbReference type="Proteomes" id="UP000214596"/>
    </source>
</evidence>
<name>A0A0L8SJL2_VIBPH</name>
<dbReference type="OrthoDB" id="6370527at2"/>
<dbReference type="AlphaFoldDB" id="A0A0L8SJL2"/>
<sequence>MKKLSLLGLLILFGCNQQNTPTPDPNHNQPHQSFKKTPEIAKELKAQPTIDDQFALLYRKFDYTLDRSDSLTGRDENKDGIRDDIEAFINALEVSEPVRNALKQDARQTQKNLYYDWSEKTEVNIDKAMAIGDEFDKVLACKDFVGIPVDDSIDTSKTIAALTYNTKARTVAYLTYNHLLDGSVSTLLPAEQQYCE</sequence>
<dbReference type="EMBL" id="NIXT01000276">
    <property type="protein sequence ID" value="OXE33533.1"/>
    <property type="molecule type" value="Genomic_DNA"/>
</dbReference>
<protein>
    <submittedName>
        <fullName evidence="1">Chromosome partitioning protein ParA</fullName>
    </submittedName>
</protein>
<proteinExistence type="predicted"/>
<dbReference type="PROSITE" id="PS51257">
    <property type="entry name" value="PROKAR_LIPOPROTEIN"/>
    <property type="match status" value="1"/>
</dbReference>
<accession>A0A0L8SJL2</accession>
<dbReference type="OMA" id="HYDFSDN"/>